<sequence>MATKFDEEQRMVLERDVDDVAKEDKVKSGPVKCDRVVVVWSRIVGGGWNWTMHGACGWTRFEAIACGACGEVGGNKGLAEFVQLHVVHVVKLEAMKGWPNLLLMELEPQLLLRSQGVCSSEGSHAQPESGRGRLTAVYIIANFANVILFSKHRREEVLKMAEVGISIAAKVAEYTVDPLVTQLGYMWKYKSNFKNLEKQVQKLEGTHAMVQHSVEEATRNGEEIERKVVNWLDNVKEINEEATKIIENNNSANMRCFKSLCPDLKKRYQHSKNAANKADDVSELEKQGKFHKVSYRTTPEEMITRTLNQEGPLWRMY</sequence>
<dbReference type="OrthoDB" id="1898799at2759"/>
<evidence type="ECO:0000256" key="1">
    <source>
        <dbReference type="ARBA" id="ARBA00022821"/>
    </source>
</evidence>
<comment type="caution">
    <text evidence="3">The sequence shown here is derived from an EMBL/GenBank/DDBJ whole genome shotgun (WGS) entry which is preliminary data.</text>
</comment>
<keyword evidence="4" id="KW-1185">Reference proteome</keyword>
<dbReference type="Proteomes" id="UP000323000">
    <property type="component" value="Unassembled WGS sequence"/>
</dbReference>
<name>A0A5C7GNR6_9ROSI</name>
<dbReference type="PANTHER" id="PTHR33463:SF198">
    <property type="entry name" value="RPP4C3"/>
    <property type="match status" value="1"/>
</dbReference>
<reference evidence="4" key="1">
    <citation type="journal article" date="2019" name="Gigascience">
        <title>De novo genome assembly of the endangered Acer yangbiense, a plant species with extremely small populations endemic to Yunnan Province, China.</title>
        <authorList>
            <person name="Yang J."/>
            <person name="Wariss H.M."/>
            <person name="Tao L."/>
            <person name="Zhang R."/>
            <person name="Yun Q."/>
            <person name="Hollingsworth P."/>
            <person name="Dao Z."/>
            <person name="Luo G."/>
            <person name="Guo H."/>
            <person name="Ma Y."/>
            <person name="Sun W."/>
        </authorList>
    </citation>
    <scope>NUCLEOTIDE SEQUENCE [LARGE SCALE GENOMIC DNA]</scope>
    <source>
        <strain evidence="4">cv. Malutang</strain>
    </source>
</reference>
<keyword evidence="1" id="KW-0611">Plant defense</keyword>
<dbReference type="EMBL" id="VAHF01000274">
    <property type="protein sequence ID" value="TXG46193.1"/>
    <property type="molecule type" value="Genomic_DNA"/>
</dbReference>
<evidence type="ECO:0000313" key="3">
    <source>
        <dbReference type="EMBL" id="TXG46193.1"/>
    </source>
</evidence>
<gene>
    <name evidence="3" type="ORF">EZV62_028307</name>
</gene>
<dbReference type="PANTHER" id="PTHR33463">
    <property type="entry name" value="NB-ARC DOMAIN-CONTAINING PROTEIN-RELATED"/>
    <property type="match status" value="1"/>
</dbReference>
<protein>
    <submittedName>
        <fullName evidence="3">Uncharacterized protein</fullName>
    </submittedName>
</protein>
<dbReference type="AlphaFoldDB" id="A0A5C7GNR6"/>
<evidence type="ECO:0000313" key="4">
    <source>
        <dbReference type="Proteomes" id="UP000323000"/>
    </source>
</evidence>
<accession>A0A5C7GNR6</accession>
<evidence type="ECO:0000256" key="2">
    <source>
        <dbReference type="SAM" id="Coils"/>
    </source>
</evidence>
<proteinExistence type="predicted"/>
<keyword evidence="2" id="KW-0175">Coiled coil</keyword>
<feature type="coiled-coil region" evidence="2">
    <location>
        <begin position="186"/>
        <end position="241"/>
    </location>
</feature>
<dbReference type="InterPro" id="IPR050905">
    <property type="entry name" value="Plant_NBS-LRR"/>
</dbReference>
<organism evidence="3 4">
    <name type="scientific">Acer yangbiense</name>
    <dbReference type="NCBI Taxonomy" id="1000413"/>
    <lineage>
        <taxon>Eukaryota</taxon>
        <taxon>Viridiplantae</taxon>
        <taxon>Streptophyta</taxon>
        <taxon>Embryophyta</taxon>
        <taxon>Tracheophyta</taxon>
        <taxon>Spermatophyta</taxon>
        <taxon>Magnoliopsida</taxon>
        <taxon>eudicotyledons</taxon>
        <taxon>Gunneridae</taxon>
        <taxon>Pentapetalae</taxon>
        <taxon>rosids</taxon>
        <taxon>malvids</taxon>
        <taxon>Sapindales</taxon>
        <taxon>Sapindaceae</taxon>
        <taxon>Hippocastanoideae</taxon>
        <taxon>Acereae</taxon>
        <taxon>Acer</taxon>
    </lineage>
</organism>